<evidence type="ECO:0000313" key="11">
    <source>
        <dbReference type="EMBL" id="MDQ0506265.1"/>
    </source>
</evidence>
<dbReference type="EMBL" id="JAUSVY010000007">
    <property type="protein sequence ID" value="MDQ0506265.1"/>
    <property type="molecule type" value="Genomic_DNA"/>
</dbReference>
<dbReference type="InterPro" id="IPR023408">
    <property type="entry name" value="MscS_beta-dom_sf"/>
</dbReference>
<dbReference type="InterPro" id="IPR010920">
    <property type="entry name" value="LSM_dom_sf"/>
</dbReference>
<dbReference type="Gene3D" id="3.30.70.100">
    <property type="match status" value="1"/>
</dbReference>
<evidence type="ECO:0000259" key="9">
    <source>
        <dbReference type="Pfam" id="PF00924"/>
    </source>
</evidence>
<evidence type="ECO:0000259" key="10">
    <source>
        <dbReference type="Pfam" id="PF21082"/>
    </source>
</evidence>
<feature type="domain" description="Mechanosensitive ion channel MscS C-terminal" evidence="10">
    <location>
        <begin position="455"/>
        <end position="538"/>
    </location>
</feature>
<dbReference type="SUPFAM" id="SSF82689">
    <property type="entry name" value="Mechanosensitive channel protein MscS (YggB), C-terminal domain"/>
    <property type="match status" value="1"/>
</dbReference>
<evidence type="ECO:0000256" key="3">
    <source>
        <dbReference type="ARBA" id="ARBA00022475"/>
    </source>
</evidence>
<name>A0ABU0LGR6_XANAG</name>
<evidence type="ECO:0000256" key="5">
    <source>
        <dbReference type="ARBA" id="ARBA00022989"/>
    </source>
</evidence>
<dbReference type="Pfam" id="PF00924">
    <property type="entry name" value="MS_channel_2nd"/>
    <property type="match status" value="1"/>
</dbReference>
<keyword evidence="3" id="KW-1003">Cell membrane</keyword>
<dbReference type="SUPFAM" id="SSF50182">
    <property type="entry name" value="Sm-like ribonucleoproteins"/>
    <property type="match status" value="1"/>
</dbReference>
<dbReference type="PANTHER" id="PTHR30566">
    <property type="entry name" value="YNAI-RELATED MECHANOSENSITIVE ION CHANNEL"/>
    <property type="match status" value="1"/>
</dbReference>
<evidence type="ECO:0000256" key="8">
    <source>
        <dbReference type="SAM" id="SignalP"/>
    </source>
</evidence>
<keyword evidence="4 7" id="KW-0812">Transmembrane</keyword>
<dbReference type="InterPro" id="IPR011014">
    <property type="entry name" value="MscS_channel_TM-2"/>
</dbReference>
<dbReference type="RefSeq" id="WP_237345690.1">
    <property type="nucleotide sequence ID" value="NZ_JABWGX010000012.1"/>
</dbReference>
<feature type="transmembrane region" description="Helical" evidence="7">
    <location>
        <begin position="334"/>
        <end position="351"/>
    </location>
</feature>
<evidence type="ECO:0000256" key="2">
    <source>
        <dbReference type="ARBA" id="ARBA00008017"/>
    </source>
</evidence>
<organism evidence="11 12">
    <name type="scientific">Xanthobacter agilis</name>
    <dbReference type="NCBI Taxonomy" id="47492"/>
    <lineage>
        <taxon>Bacteria</taxon>
        <taxon>Pseudomonadati</taxon>
        <taxon>Pseudomonadota</taxon>
        <taxon>Alphaproteobacteria</taxon>
        <taxon>Hyphomicrobiales</taxon>
        <taxon>Xanthobacteraceae</taxon>
        <taxon>Xanthobacter</taxon>
    </lineage>
</organism>
<evidence type="ECO:0000256" key="6">
    <source>
        <dbReference type="ARBA" id="ARBA00023136"/>
    </source>
</evidence>
<feature type="domain" description="Mechanosensitive ion channel MscS" evidence="9">
    <location>
        <begin position="380"/>
        <end position="445"/>
    </location>
</feature>
<evidence type="ECO:0000313" key="12">
    <source>
        <dbReference type="Proteomes" id="UP001241747"/>
    </source>
</evidence>
<keyword evidence="5 7" id="KW-1133">Transmembrane helix</keyword>
<keyword evidence="12" id="KW-1185">Reference proteome</keyword>
<dbReference type="Gene3D" id="2.30.30.60">
    <property type="match status" value="1"/>
</dbReference>
<feature type="transmembrane region" description="Helical" evidence="7">
    <location>
        <begin position="217"/>
        <end position="238"/>
    </location>
</feature>
<reference evidence="11 12" key="1">
    <citation type="submission" date="2023-07" db="EMBL/GenBank/DDBJ databases">
        <title>Genomic Encyclopedia of Type Strains, Phase IV (KMG-IV): sequencing the most valuable type-strain genomes for metagenomic binning, comparative biology and taxonomic classification.</title>
        <authorList>
            <person name="Goeker M."/>
        </authorList>
    </citation>
    <scope>NUCLEOTIDE SEQUENCE [LARGE SCALE GENOMIC DNA]</scope>
    <source>
        <strain evidence="11 12">DSM 3770</strain>
    </source>
</reference>
<comment type="subcellular location">
    <subcellularLocation>
        <location evidence="1">Cell membrane</location>
        <topology evidence="1">Multi-pass membrane protein</topology>
    </subcellularLocation>
</comment>
<dbReference type="Gene3D" id="1.10.287.1260">
    <property type="match status" value="1"/>
</dbReference>
<feature type="transmembrane region" description="Helical" evidence="7">
    <location>
        <begin position="258"/>
        <end position="279"/>
    </location>
</feature>
<feature type="signal peptide" evidence="8">
    <location>
        <begin position="1"/>
        <end position="19"/>
    </location>
</feature>
<comment type="caution">
    <text evidence="11">The sequence shown here is derived from an EMBL/GenBank/DDBJ whole genome shotgun (WGS) entry which is preliminary data.</text>
</comment>
<feature type="transmembrane region" description="Helical" evidence="7">
    <location>
        <begin position="357"/>
        <end position="376"/>
    </location>
</feature>
<keyword evidence="6 7" id="KW-0472">Membrane</keyword>
<comment type="similarity">
    <text evidence="2">Belongs to the MscS (TC 1.A.23) family.</text>
</comment>
<sequence>MGFAWVLVAGLALAGPAVAQASPEPTSPLDPLETSSPSATYQSFLRQSHRLQQKYLEYAAHKTRAGEVELAAIILRTHRLLELEPLPPAIRDKVASAAITYLVDILNRLPEVPAADIPGAPGRDWGKLPAKWNIPGTDIQIAQVEKGLRAGEYLFTADSLEDLPKDYALIVDQPLLRPAVFDSWHRVQVNFTGPLFPNGLQERLPIEASYLILDTPVWKVMLSVVLVLAVVVIAAWWARLARRAGRGGSRVRQLGWRLSSPLLLIVLYVMAVVFIRAQLHLSGLFSIGESFFSSIVLYGAGAWLVWNLCFFVAEAVIASPRIPDNSYDAHLLRLAARLGGVLAVCAVLLYGANNIGIPALGLVAGLGVGGIAVALASQSTLENLIGGLSIFADRPFRIGDAIRFEGQLAHVEAIGPRSCRIRALDGTLISVPNGDLAKRHIINVSMRHKCLFLHEIGLRYETSPEQLQWLLGEVRGLLSAHPMIEQTPGRLWVAMTGFGDSALTVEIRAHVLTSDFAEFLVIQERLLMDIMRVVHAAGTGFAFPSRTAYLARDTGIDIEVQERLVREMGAGTQEAERA</sequence>
<evidence type="ECO:0000256" key="7">
    <source>
        <dbReference type="SAM" id="Phobius"/>
    </source>
</evidence>
<dbReference type="InterPro" id="IPR011066">
    <property type="entry name" value="MscS_channel_C_sf"/>
</dbReference>
<dbReference type="InterPro" id="IPR049278">
    <property type="entry name" value="MS_channel_C"/>
</dbReference>
<keyword evidence="8" id="KW-0732">Signal</keyword>
<protein>
    <submittedName>
        <fullName evidence="11">MscS family membrane protein</fullName>
    </submittedName>
</protein>
<dbReference type="InterPro" id="IPR006685">
    <property type="entry name" value="MscS_channel_2nd"/>
</dbReference>
<feature type="chain" id="PRO_5047218276" evidence="8">
    <location>
        <begin position="20"/>
        <end position="578"/>
    </location>
</feature>
<dbReference type="Proteomes" id="UP001241747">
    <property type="component" value="Unassembled WGS sequence"/>
</dbReference>
<accession>A0ABU0LGR6</accession>
<dbReference type="Pfam" id="PF21082">
    <property type="entry name" value="MS_channel_3rd"/>
    <property type="match status" value="1"/>
</dbReference>
<proteinExistence type="inferred from homology"/>
<feature type="transmembrane region" description="Helical" evidence="7">
    <location>
        <begin position="291"/>
        <end position="313"/>
    </location>
</feature>
<dbReference type="SUPFAM" id="SSF82861">
    <property type="entry name" value="Mechanosensitive channel protein MscS (YggB), transmembrane region"/>
    <property type="match status" value="1"/>
</dbReference>
<evidence type="ECO:0000256" key="4">
    <source>
        <dbReference type="ARBA" id="ARBA00022692"/>
    </source>
</evidence>
<dbReference type="PANTHER" id="PTHR30566:SF5">
    <property type="entry name" value="MECHANOSENSITIVE ION CHANNEL PROTEIN 1, MITOCHONDRIAL-RELATED"/>
    <property type="match status" value="1"/>
</dbReference>
<evidence type="ECO:0000256" key="1">
    <source>
        <dbReference type="ARBA" id="ARBA00004651"/>
    </source>
</evidence>
<gene>
    <name evidence="11" type="ORF">QOZ94_003074</name>
</gene>